<keyword evidence="6" id="KW-0694">RNA-binding</keyword>
<organism evidence="10 11">
    <name type="scientific">Ancylostoma ceylanicum</name>
    <dbReference type="NCBI Taxonomy" id="53326"/>
    <lineage>
        <taxon>Eukaryota</taxon>
        <taxon>Metazoa</taxon>
        <taxon>Ecdysozoa</taxon>
        <taxon>Nematoda</taxon>
        <taxon>Chromadorea</taxon>
        <taxon>Rhabditida</taxon>
        <taxon>Rhabditina</taxon>
        <taxon>Rhabditomorpha</taxon>
        <taxon>Strongyloidea</taxon>
        <taxon>Ancylostomatidae</taxon>
        <taxon>Ancylostomatinae</taxon>
        <taxon>Ancylostoma</taxon>
    </lineage>
</organism>
<dbReference type="GO" id="GO:0006396">
    <property type="term" value="P:RNA processing"/>
    <property type="evidence" value="ECO:0007669"/>
    <property type="project" value="InterPro"/>
</dbReference>
<dbReference type="Pfam" id="PF13847">
    <property type="entry name" value="Methyltransf_31"/>
    <property type="match status" value="1"/>
</dbReference>
<dbReference type="InterPro" id="IPR012677">
    <property type="entry name" value="Nucleotide-bd_a/b_plait_sf"/>
</dbReference>
<feature type="compositionally biased region" description="Basic and acidic residues" evidence="8">
    <location>
        <begin position="1"/>
        <end position="11"/>
    </location>
</feature>
<dbReference type="SUPFAM" id="SSF54928">
    <property type="entry name" value="RNA-binding domain, RBD"/>
    <property type="match status" value="1"/>
</dbReference>
<dbReference type="EMBL" id="JARK01001356">
    <property type="protein sequence ID" value="EYC20987.1"/>
    <property type="molecule type" value="Genomic_DNA"/>
</dbReference>
<keyword evidence="2 7" id="KW-0808">Transferase</keyword>
<dbReference type="CDD" id="cd02440">
    <property type="entry name" value="AdoMet_MTases"/>
    <property type="match status" value="1"/>
</dbReference>
<keyword evidence="11" id="KW-1185">Reference proteome</keyword>
<comment type="caution">
    <text evidence="7">Lacks conserved residue(s) required for the propagation of feature annotation.</text>
</comment>
<keyword evidence="1 7" id="KW-0489">Methyltransferase</keyword>
<dbReference type="GO" id="GO:0003723">
    <property type="term" value="F:RNA binding"/>
    <property type="evidence" value="ECO:0007669"/>
    <property type="project" value="UniProtKB-UniRule"/>
</dbReference>
<dbReference type="PROSITE" id="PS51687">
    <property type="entry name" value="SAM_MT_RNA_M5U"/>
    <property type="match status" value="1"/>
</dbReference>
<dbReference type="SUPFAM" id="SSF53335">
    <property type="entry name" value="S-adenosyl-L-methionine-dependent methyltransferases"/>
    <property type="match status" value="1"/>
</dbReference>
<dbReference type="EC" id="2.1.1.35" evidence="4"/>
<evidence type="ECO:0000256" key="3">
    <source>
        <dbReference type="ARBA" id="ARBA00022691"/>
    </source>
</evidence>
<feature type="active site" description="Nucleophile" evidence="7">
    <location>
        <position position="545"/>
    </location>
</feature>
<dbReference type="OrthoDB" id="417550at2759"/>
<dbReference type="InterPro" id="IPR045850">
    <property type="entry name" value="TRM2_met"/>
</dbReference>
<dbReference type="GO" id="GO:0032259">
    <property type="term" value="P:methylation"/>
    <property type="evidence" value="ECO:0007669"/>
    <property type="project" value="UniProtKB-KW"/>
</dbReference>
<evidence type="ECO:0000256" key="6">
    <source>
        <dbReference type="PROSITE-ProRule" id="PRU00176"/>
    </source>
</evidence>
<evidence type="ECO:0000256" key="2">
    <source>
        <dbReference type="ARBA" id="ARBA00022679"/>
    </source>
</evidence>
<evidence type="ECO:0000256" key="1">
    <source>
        <dbReference type="ARBA" id="ARBA00022603"/>
    </source>
</evidence>
<evidence type="ECO:0000256" key="7">
    <source>
        <dbReference type="PROSITE-ProRule" id="PRU01024"/>
    </source>
</evidence>
<feature type="binding site" evidence="7">
    <location>
        <position position="359"/>
    </location>
    <ligand>
        <name>S-adenosyl-L-methionine</name>
        <dbReference type="ChEBI" id="CHEBI:59789"/>
    </ligand>
</feature>
<feature type="binding site" evidence="7">
    <location>
        <position position="517"/>
    </location>
    <ligand>
        <name>S-adenosyl-L-methionine</name>
        <dbReference type="ChEBI" id="CHEBI:59789"/>
    </ligand>
</feature>
<evidence type="ECO:0000256" key="4">
    <source>
        <dbReference type="ARBA" id="ARBA00033763"/>
    </source>
</evidence>
<dbReference type="PANTHER" id="PTHR45904:SF2">
    <property type="entry name" value="TRNA (URACIL-5-)-METHYLTRANSFERASE HOMOLOG A"/>
    <property type="match status" value="1"/>
</dbReference>
<dbReference type="STRING" id="53326.A0A016V1V4"/>
<dbReference type="Gene3D" id="3.30.70.330">
    <property type="match status" value="1"/>
</dbReference>
<feature type="region of interest" description="Disordered" evidence="8">
    <location>
        <begin position="1"/>
        <end position="31"/>
    </location>
</feature>
<evidence type="ECO:0000313" key="10">
    <source>
        <dbReference type="EMBL" id="EYC20987.1"/>
    </source>
</evidence>
<dbReference type="AlphaFoldDB" id="A0A016V1V4"/>
<feature type="compositionally biased region" description="Polar residues" evidence="8">
    <location>
        <begin position="18"/>
        <end position="30"/>
    </location>
</feature>
<protein>
    <recommendedName>
        <fullName evidence="4">tRNA (uracil(54)-C(5))-methyltransferase</fullName>
        <ecNumber evidence="4">2.1.1.35</ecNumber>
    </recommendedName>
</protein>
<comment type="caution">
    <text evidence="10">The sequence shown here is derived from an EMBL/GenBank/DDBJ whole genome shotgun (WGS) entry which is preliminary data.</text>
</comment>
<dbReference type="GO" id="GO:0030697">
    <property type="term" value="F:tRNA (uracil(54)-C5)-methyltransferase activity, S-adenosyl methionine-dependent"/>
    <property type="evidence" value="ECO:0007669"/>
    <property type="project" value="UniProtKB-EC"/>
</dbReference>
<proteinExistence type="inferred from homology"/>
<accession>A0A016V1V4</accession>
<dbReference type="InterPro" id="IPR025714">
    <property type="entry name" value="Methyltranfer_dom"/>
</dbReference>
<evidence type="ECO:0000256" key="8">
    <source>
        <dbReference type="SAM" id="MobiDB-lite"/>
    </source>
</evidence>
<dbReference type="SMART" id="SM00360">
    <property type="entry name" value="RRM"/>
    <property type="match status" value="1"/>
</dbReference>
<evidence type="ECO:0000256" key="5">
    <source>
        <dbReference type="ARBA" id="ARBA00047278"/>
    </source>
</evidence>
<reference evidence="11" key="1">
    <citation type="journal article" date="2015" name="Nat. Genet.">
        <title>The genome and transcriptome of the zoonotic hookworm Ancylostoma ceylanicum identify infection-specific gene families.</title>
        <authorList>
            <person name="Schwarz E.M."/>
            <person name="Hu Y."/>
            <person name="Antoshechkin I."/>
            <person name="Miller M.M."/>
            <person name="Sternberg P.W."/>
            <person name="Aroian R.V."/>
        </authorList>
    </citation>
    <scope>NUCLEOTIDE SEQUENCE</scope>
    <source>
        <strain evidence="11">HY135</strain>
    </source>
</reference>
<keyword evidence="3 7" id="KW-0949">S-adenosyl-L-methionine</keyword>
<feature type="domain" description="RRM" evidence="9">
    <location>
        <begin position="38"/>
        <end position="111"/>
    </location>
</feature>
<dbReference type="Proteomes" id="UP000024635">
    <property type="component" value="Unassembled WGS sequence"/>
</dbReference>
<evidence type="ECO:0000259" key="9">
    <source>
        <dbReference type="PROSITE" id="PS50102"/>
    </source>
</evidence>
<dbReference type="Gene3D" id="2.40.50.1070">
    <property type="match status" value="1"/>
</dbReference>
<dbReference type="InterPro" id="IPR010280">
    <property type="entry name" value="U5_MeTrfase_fam"/>
</dbReference>
<feature type="binding site" evidence="7">
    <location>
        <position position="460"/>
    </location>
    <ligand>
        <name>S-adenosyl-L-methionine</name>
        <dbReference type="ChEBI" id="CHEBI:59789"/>
    </ligand>
</feature>
<comment type="catalytic activity">
    <reaction evidence="5">
        <text>uridine(54) in tRNA + S-adenosyl-L-methionine = 5-methyluridine(54) in tRNA + S-adenosyl-L-homocysteine + H(+)</text>
        <dbReference type="Rhea" id="RHEA:42712"/>
        <dbReference type="Rhea" id="RHEA-COMP:10167"/>
        <dbReference type="Rhea" id="RHEA-COMP:10193"/>
        <dbReference type="ChEBI" id="CHEBI:15378"/>
        <dbReference type="ChEBI" id="CHEBI:57856"/>
        <dbReference type="ChEBI" id="CHEBI:59789"/>
        <dbReference type="ChEBI" id="CHEBI:65315"/>
        <dbReference type="ChEBI" id="CHEBI:74447"/>
        <dbReference type="EC" id="2.1.1.35"/>
    </reaction>
    <physiologicalReaction direction="left-to-right" evidence="5">
        <dbReference type="Rhea" id="RHEA:42713"/>
    </physiologicalReaction>
</comment>
<sequence>MADLEEQAKEDVMEENGSDQNNAGDESALSNGDGLDLDRIHISPVPKFFGFKQFKKLLEKHLSGIDIRKVRQMKFDAYVSFKSPEDAQLAISKLNGLEVKKTVLKVQLAQTEKKSFAPSTQQIRPKTAKESVTKLADVPYEEQLRQKANESSKLCERLLTELKKANVDDSDKLKTGQLVKKVLPSPKIRAYRNKCEFTIGRTREEKVCVGFVGGRFSQNEHHVIPVDDVDNITESMKRIVEAVAEFVESSGLPPFDEFARVGVWKMLTVREFGGDVMLILTVNPLEDKEKEESLKKDFCLRFLDRSTFSERRFRVTSLFWHSIANCSDQVEYEHIGGAPYIYENLLGCRFRVSPSAFFQTNSLAASVLYTTIGEACGLSSSVAVPTDEAKNDPDEVSCKRPKLCEEGDAKEEENKESESQPPAPESSTILLDICCGTGTIGQCVLQEFRKRNKVCCIGVDVIESAIVDARENAKANGMSQNMCRYIAGKAEDVFPSLRFHIPPGFDLQESNVVGVLDPPRCGVHEKVVLGCRMMDTMRRLIFVSCNPAAAMKNIVDLCRPT</sequence>
<dbReference type="InterPro" id="IPR000504">
    <property type="entry name" value="RRM_dom"/>
</dbReference>
<dbReference type="PANTHER" id="PTHR45904">
    <property type="entry name" value="TRNA (URACIL-5-)-METHYLTRANSFERASE"/>
    <property type="match status" value="1"/>
</dbReference>
<gene>
    <name evidence="10" type="primary">Acey_s0020.g17</name>
    <name evidence="10" type="synonym">Acey-H24K24.4</name>
    <name evidence="10" type="ORF">Y032_0020g17</name>
</gene>
<dbReference type="Gene3D" id="3.40.50.150">
    <property type="entry name" value="Vaccinia Virus protein VP39"/>
    <property type="match status" value="1"/>
</dbReference>
<dbReference type="InterPro" id="IPR029063">
    <property type="entry name" value="SAM-dependent_MTases_sf"/>
</dbReference>
<name>A0A016V1V4_9BILA</name>
<dbReference type="PROSITE" id="PS50102">
    <property type="entry name" value="RRM"/>
    <property type="match status" value="1"/>
</dbReference>
<dbReference type="InterPro" id="IPR035979">
    <property type="entry name" value="RBD_domain_sf"/>
</dbReference>
<comment type="similarity">
    <text evidence="7">Belongs to the class I-like SAM-binding methyltransferase superfamily. RNA M5U methyltransferase family.</text>
</comment>
<evidence type="ECO:0000313" key="11">
    <source>
        <dbReference type="Proteomes" id="UP000024635"/>
    </source>
</evidence>